<name>A0A4Y2D0E3_ARAVE</name>
<dbReference type="EMBL" id="BGPR01000272">
    <property type="protein sequence ID" value="GBM09576.1"/>
    <property type="molecule type" value="Genomic_DNA"/>
</dbReference>
<gene>
    <name evidence="1" type="ORF">AVEN_29428_1</name>
</gene>
<reference evidence="1 2" key="1">
    <citation type="journal article" date="2019" name="Sci. Rep.">
        <title>Orb-weaving spider Araneus ventricosus genome elucidates the spidroin gene catalogue.</title>
        <authorList>
            <person name="Kono N."/>
            <person name="Nakamura H."/>
            <person name="Ohtoshi R."/>
            <person name="Moran D.A.P."/>
            <person name="Shinohara A."/>
            <person name="Yoshida Y."/>
            <person name="Fujiwara M."/>
            <person name="Mori M."/>
            <person name="Tomita M."/>
            <person name="Arakawa K."/>
        </authorList>
    </citation>
    <scope>NUCLEOTIDE SEQUENCE [LARGE SCALE GENOMIC DNA]</scope>
</reference>
<keyword evidence="2" id="KW-1185">Reference proteome</keyword>
<sequence>MLLLSCLGIQGSVNDNHCSSSSTEAGVLVAITGHGPTPPVGGTYYHWWRDPSSIITIPTRETRGRLLIRRPLTSEYSRCPPVGLILG</sequence>
<comment type="caution">
    <text evidence="1">The sequence shown here is derived from an EMBL/GenBank/DDBJ whole genome shotgun (WGS) entry which is preliminary data.</text>
</comment>
<protein>
    <submittedName>
        <fullName evidence="1">Uncharacterized protein</fullName>
    </submittedName>
</protein>
<dbReference type="Proteomes" id="UP000499080">
    <property type="component" value="Unassembled WGS sequence"/>
</dbReference>
<evidence type="ECO:0000313" key="1">
    <source>
        <dbReference type="EMBL" id="GBM09576.1"/>
    </source>
</evidence>
<accession>A0A4Y2D0E3</accession>
<organism evidence="1 2">
    <name type="scientific">Araneus ventricosus</name>
    <name type="common">Orbweaver spider</name>
    <name type="synonym">Epeira ventricosa</name>
    <dbReference type="NCBI Taxonomy" id="182803"/>
    <lineage>
        <taxon>Eukaryota</taxon>
        <taxon>Metazoa</taxon>
        <taxon>Ecdysozoa</taxon>
        <taxon>Arthropoda</taxon>
        <taxon>Chelicerata</taxon>
        <taxon>Arachnida</taxon>
        <taxon>Araneae</taxon>
        <taxon>Araneomorphae</taxon>
        <taxon>Entelegynae</taxon>
        <taxon>Araneoidea</taxon>
        <taxon>Araneidae</taxon>
        <taxon>Araneus</taxon>
    </lineage>
</organism>
<dbReference type="AlphaFoldDB" id="A0A4Y2D0E3"/>
<proteinExistence type="predicted"/>
<evidence type="ECO:0000313" key="2">
    <source>
        <dbReference type="Proteomes" id="UP000499080"/>
    </source>
</evidence>